<accession>A0A6G3SJQ4</accession>
<dbReference type="PRINTS" id="PR01217">
    <property type="entry name" value="PRICHEXTENSN"/>
</dbReference>
<comment type="caution">
    <text evidence="2">The sequence shown here is derived from an EMBL/GenBank/DDBJ whole genome shotgun (WGS) entry which is preliminary data.</text>
</comment>
<organism evidence="2">
    <name type="scientific">Streptomyces anulatus</name>
    <name type="common">Streptomyces chrysomallus</name>
    <dbReference type="NCBI Taxonomy" id="1892"/>
    <lineage>
        <taxon>Bacteria</taxon>
        <taxon>Bacillati</taxon>
        <taxon>Actinomycetota</taxon>
        <taxon>Actinomycetes</taxon>
        <taxon>Kitasatosporales</taxon>
        <taxon>Streptomycetaceae</taxon>
        <taxon>Streptomyces</taxon>
    </lineage>
</organism>
<gene>
    <name evidence="2" type="ORF">G3I43_02670</name>
</gene>
<sequence length="364" mass="38888">MDTQQNTALTRALAEIPGPLPARGVIHIAIPHTDRFTVVGNHLAQHPDLSCTAVGIAVRIQSLPQGVEVGIKALAARCREGEKRIAAALRELEACGYLQRVRDRLPSGRTITRTVFCNQPTALLRPRQTASPRRPAVAATHQAPGPAPGPAEELTAAPAPAPDPAPDPAPTPPSPSPSPSPEPDMPEPPPVPPPPSFVTPLPPLFVPLVPNPTAPKPPPPPLPRPAEATPELDRAATALLSDLRRHTPEFTLSEADIRQLAPGVAAWLERAAHPDAIRRTLTTDLPHPLRRPALLLKHRLTALLPPPLPGVHDLAAPARPRVTVTPFQTCDGCDRVFRSPTPGHCRDCREHRAHRGDDTRTAAA</sequence>
<dbReference type="AlphaFoldDB" id="A0A6G3SJQ4"/>
<dbReference type="RefSeq" id="WP_164256491.1">
    <property type="nucleotide sequence ID" value="NZ_JAAGMK010000072.1"/>
</dbReference>
<feature type="region of interest" description="Disordered" evidence="1">
    <location>
        <begin position="122"/>
        <end position="228"/>
    </location>
</feature>
<reference evidence="2" key="1">
    <citation type="submission" date="2020-01" db="EMBL/GenBank/DDBJ databases">
        <title>Insect and environment-associated Actinomycetes.</title>
        <authorList>
            <person name="Currrie C."/>
            <person name="Chevrette M."/>
            <person name="Carlson C."/>
            <person name="Stubbendieck R."/>
            <person name="Wendt-Pienkowski E."/>
        </authorList>
    </citation>
    <scope>NUCLEOTIDE SEQUENCE</scope>
    <source>
        <strain evidence="2">SID505</strain>
    </source>
</reference>
<proteinExistence type="predicted"/>
<name>A0A6G3SJQ4_STRAQ</name>
<evidence type="ECO:0008006" key="3">
    <source>
        <dbReference type="Google" id="ProtNLM"/>
    </source>
</evidence>
<dbReference type="EMBL" id="JAAGMK010000072">
    <property type="protein sequence ID" value="NEB83100.1"/>
    <property type="molecule type" value="Genomic_DNA"/>
</dbReference>
<protein>
    <recommendedName>
        <fullName evidence="3">Helix-turn-helix domain-containing protein</fullName>
    </recommendedName>
</protein>
<evidence type="ECO:0000313" key="2">
    <source>
        <dbReference type="EMBL" id="NEB83100.1"/>
    </source>
</evidence>
<evidence type="ECO:0000256" key="1">
    <source>
        <dbReference type="SAM" id="MobiDB-lite"/>
    </source>
</evidence>
<feature type="compositionally biased region" description="Pro residues" evidence="1">
    <location>
        <begin position="159"/>
        <end position="224"/>
    </location>
</feature>